<name>A0A835I8H9_9MAGN</name>
<dbReference type="AlphaFoldDB" id="A0A835I8H9"/>
<comment type="caution">
    <text evidence="1">The sequence shown here is derived from an EMBL/GenBank/DDBJ whole genome shotgun (WGS) entry which is preliminary data.</text>
</comment>
<evidence type="ECO:0000313" key="1">
    <source>
        <dbReference type="EMBL" id="KAF9613216.1"/>
    </source>
</evidence>
<dbReference type="EMBL" id="JADFTS010000003">
    <property type="protein sequence ID" value="KAF9613216.1"/>
    <property type="molecule type" value="Genomic_DNA"/>
</dbReference>
<dbReference type="PANTHER" id="PTHR33730:SF4">
    <property type="entry name" value="OS05G0542732 PROTEIN"/>
    <property type="match status" value="1"/>
</dbReference>
<organism evidence="1 2">
    <name type="scientific">Coptis chinensis</name>
    <dbReference type="NCBI Taxonomy" id="261450"/>
    <lineage>
        <taxon>Eukaryota</taxon>
        <taxon>Viridiplantae</taxon>
        <taxon>Streptophyta</taxon>
        <taxon>Embryophyta</taxon>
        <taxon>Tracheophyta</taxon>
        <taxon>Spermatophyta</taxon>
        <taxon>Magnoliopsida</taxon>
        <taxon>Ranunculales</taxon>
        <taxon>Ranunculaceae</taxon>
        <taxon>Coptidoideae</taxon>
        <taxon>Coptis</taxon>
    </lineage>
</organism>
<evidence type="ECO:0000313" key="2">
    <source>
        <dbReference type="Proteomes" id="UP000631114"/>
    </source>
</evidence>
<sequence length="113" mass="12627">MASLQRSTSTYRRHGSSGLVWERSYLSGNFNQGIESRDMRTCRSVGSVRMMEMKTEVEMEHGDDLNVGCGFKAKIVLPATDPTSSIKVFSCGLWKLFSESVNSKGPKNGKHKY</sequence>
<reference evidence="1 2" key="1">
    <citation type="submission" date="2020-10" db="EMBL/GenBank/DDBJ databases">
        <title>The Coptis chinensis genome and diversification of protoberbering-type alkaloids.</title>
        <authorList>
            <person name="Wang B."/>
            <person name="Shu S."/>
            <person name="Song C."/>
            <person name="Liu Y."/>
        </authorList>
    </citation>
    <scope>NUCLEOTIDE SEQUENCE [LARGE SCALE GENOMIC DNA]</scope>
    <source>
        <strain evidence="1">HL-2020</strain>
        <tissue evidence="1">Leaf</tissue>
    </source>
</reference>
<gene>
    <name evidence="1" type="ORF">IFM89_006317</name>
</gene>
<accession>A0A835I8H9</accession>
<dbReference type="Proteomes" id="UP000631114">
    <property type="component" value="Unassembled WGS sequence"/>
</dbReference>
<dbReference type="InterPro" id="IPR031421">
    <property type="entry name" value="DUF4666"/>
</dbReference>
<protein>
    <submittedName>
        <fullName evidence="1">Uncharacterized protein</fullName>
    </submittedName>
</protein>
<keyword evidence="2" id="KW-1185">Reference proteome</keyword>
<dbReference type="PANTHER" id="PTHR33730">
    <property type="entry name" value="OS05G0542732 PROTEIN-RELATED"/>
    <property type="match status" value="1"/>
</dbReference>
<proteinExistence type="predicted"/>
<dbReference type="Pfam" id="PF15697">
    <property type="entry name" value="DUF4666"/>
    <property type="match status" value="1"/>
</dbReference>
<dbReference type="OrthoDB" id="689003at2759"/>